<dbReference type="PANTHER" id="PTHR11008">
    <property type="entry name" value="PROTEIN TAKEOUT-LIKE PROTEIN"/>
    <property type="match status" value="1"/>
</dbReference>
<proteinExistence type="inferred from homology"/>
<comment type="caution">
    <text evidence="4">The sequence shown here is derived from an EMBL/GenBank/DDBJ whole genome shotgun (WGS) entry which is preliminary data.</text>
</comment>
<keyword evidence="1" id="KW-0732">Signal</keyword>
<dbReference type="InterPro" id="IPR038606">
    <property type="entry name" value="To_sf"/>
</dbReference>
<evidence type="ECO:0000256" key="2">
    <source>
        <dbReference type="ARBA" id="ARBA00023108"/>
    </source>
</evidence>
<accession>A0A8K0G0N4</accession>
<dbReference type="FunFam" id="3.15.10.30:FF:000001">
    <property type="entry name" value="Takeout-like protein 1"/>
    <property type="match status" value="1"/>
</dbReference>
<protein>
    <submittedName>
        <fullName evidence="4">Uncharacterized protein</fullName>
    </submittedName>
</protein>
<reference evidence="4" key="1">
    <citation type="submission" date="2019-08" db="EMBL/GenBank/DDBJ databases">
        <title>The genome of the North American firefly Photinus pyralis.</title>
        <authorList>
            <consortium name="Photinus pyralis genome working group"/>
            <person name="Fallon T.R."/>
            <person name="Sander Lower S.E."/>
            <person name="Weng J.-K."/>
        </authorList>
    </citation>
    <scope>NUCLEOTIDE SEQUENCE</scope>
    <source>
        <strain evidence="4">TRF0915ILg1</strain>
        <tissue evidence="4">Whole body</tissue>
    </source>
</reference>
<dbReference type="Pfam" id="PF06585">
    <property type="entry name" value="JHBP"/>
    <property type="match status" value="1"/>
</dbReference>
<dbReference type="SMART" id="SM00700">
    <property type="entry name" value="JHBP"/>
    <property type="match status" value="1"/>
</dbReference>
<name>A0A8K0G0N4_IGNLU</name>
<dbReference type="GO" id="GO:0007623">
    <property type="term" value="P:circadian rhythm"/>
    <property type="evidence" value="ECO:0007669"/>
    <property type="project" value="UniProtKB-ARBA"/>
</dbReference>
<dbReference type="AlphaFoldDB" id="A0A8K0G0N4"/>
<evidence type="ECO:0000313" key="4">
    <source>
        <dbReference type="EMBL" id="KAF2881399.1"/>
    </source>
</evidence>
<gene>
    <name evidence="4" type="ORF">ILUMI_24773</name>
</gene>
<sequence length="230" mass="25969">SYFPKCYIDDPEFNSCLLKGFQTLKPYVSNGIEEIGLPSLNPLRVSKLVVSQNGPLASYQFLLENSTIAGLDNYYIHEFRFNPNTMTFYGRIAYDTLILASNMDALGEVISIPIEGKGSTEVTLIGPIDGEFEINGNLKNENGVDYYNTTSIKVNLNIYDGINFIDGFFNNNVQLTRTFNDIFNANSKLVVNIMTPVYTELAKLGIKNLITELTNRIPFNQLFPQRRNLF</sequence>
<organism evidence="4 5">
    <name type="scientific">Ignelater luminosus</name>
    <name type="common">Cucubano</name>
    <name type="synonym">Pyrophorus luminosus</name>
    <dbReference type="NCBI Taxonomy" id="2038154"/>
    <lineage>
        <taxon>Eukaryota</taxon>
        <taxon>Metazoa</taxon>
        <taxon>Ecdysozoa</taxon>
        <taxon>Arthropoda</taxon>
        <taxon>Hexapoda</taxon>
        <taxon>Insecta</taxon>
        <taxon>Pterygota</taxon>
        <taxon>Neoptera</taxon>
        <taxon>Endopterygota</taxon>
        <taxon>Coleoptera</taxon>
        <taxon>Polyphaga</taxon>
        <taxon>Elateriformia</taxon>
        <taxon>Elateroidea</taxon>
        <taxon>Elateridae</taxon>
        <taxon>Agrypninae</taxon>
        <taxon>Pyrophorini</taxon>
        <taxon>Ignelater</taxon>
    </lineage>
</organism>
<evidence type="ECO:0000256" key="1">
    <source>
        <dbReference type="ARBA" id="ARBA00022729"/>
    </source>
</evidence>
<dbReference type="OrthoDB" id="7419171at2759"/>
<dbReference type="GO" id="GO:0005615">
    <property type="term" value="C:extracellular space"/>
    <property type="evidence" value="ECO:0007669"/>
    <property type="project" value="TreeGrafter"/>
</dbReference>
<dbReference type="EMBL" id="VTPC01090743">
    <property type="protein sequence ID" value="KAF2881399.1"/>
    <property type="molecule type" value="Genomic_DNA"/>
</dbReference>
<dbReference type="Gene3D" id="3.15.10.30">
    <property type="entry name" value="Haemolymph juvenile hormone binding protein"/>
    <property type="match status" value="1"/>
</dbReference>
<dbReference type="Proteomes" id="UP000801492">
    <property type="component" value="Unassembled WGS sequence"/>
</dbReference>
<evidence type="ECO:0000313" key="5">
    <source>
        <dbReference type="Proteomes" id="UP000801492"/>
    </source>
</evidence>
<evidence type="ECO:0000256" key="3">
    <source>
        <dbReference type="ARBA" id="ARBA00060902"/>
    </source>
</evidence>
<keyword evidence="5" id="KW-1185">Reference proteome</keyword>
<dbReference type="PANTHER" id="PTHR11008:SF32">
    <property type="entry name" value="CIRCADIAN CLOCK-CONTROLLED PROTEIN DAYWAKE-RELATED"/>
    <property type="match status" value="1"/>
</dbReference>
<feature type="non-terminal residue" evidence="4">
    <location>
        <position position="1"/>
    </location>
</feature>
<keyword evidence="2" id="KW-0090">Biological rhythms</keyword>
<dbReference type="InterPro" id="IPR010562">
    <property type="entry name" value="Haemolymph_juvenile_hormone-bd"/>
</dbReference>
<comment type="similarity">
    <text evidence="3">Belongs to the TO family.</text>
</comment>